<keyword evidence="7" id="KW-0539">Nucleus</keyword>
<keyword evidence="5" id="KW-0963">Cytoplasm</keyword>
<protein>
    <recommendedName>
        <fullName evidence="8">Exportin-4</fullName>
    </recommendedName>
</protein>
<evidence type="ECO:0000256" key="4">
    <source>
        <dbReference type="ARBA" id="ARBA00022448"/>
    </source>
</evidence>
<dbReference type="EMBL" id="BRYB01000311">
    <property type="protein sequence ID" value="GMI27459.1"/>
    <property type="molecule type" value="Genomic_DNA"/>
</dbReference>
<evidence type="ECO:0000256" key="7">
    <source>
        <dbReference type="ARBA" id="ARBA00023242"/>
    </source>
</evidence>
<evidence type="ECO:0000256" key="8">
    <source>
        <dbReference type="ARBA" id="ARBA00040444"/>
    </source>
</evidence>
<keyword evidence="10" id="KW-1185">Reference proteome</keyword>
<evidence type="ECO:0000313" key="9">
    <source>
        <dbReference type="EMBL" id="GMI27459.1"/>
    </source>
</evidence>
<evidence type="ECO:0000313" key="10">
    <source>
        <dbReference type="Proteomes" id="UP001165060"/>
    </source>
</evidence>
<reference evidence="9 10" key="1">
    <citation type="journal article" date="2023" name="Commun. Biol.">
        <title>Genome analysis of Parmales, the sister group of diatoms, reveals the evolutionary specialization of diatoms from phago-mixotrophs to photoautotrophs.</title>
        <authorList>
            <person name="Ban H."/>
            <person name="Sato S."/>
            <person name="Yoshikawa S."/>
            <person name="Yamada K."/>
            <person name="Nakamura Y."/>
            <person name="Ichinomiya M."/>
            <person name="Sato N."/>
            <person name="Blanc-Mathieu R."/>
            <person name="Endo H."/>
            <person name="Kuwata A."/>
            <person name="Ogata H."/>
        </authorList>
    </citation>
    <scope>NUCLEOTIDE SEQUENCE [LARGE SCALE GENOMIC DNA]</scope>
</reference>
<comment type="subcellular location">
    <subcellularLocation>
        <location evidence="2">Cytoplasm</location>
    </subcellularLocation>
    <subcellularLocation>
        <location evidence="1">Nucleus</location>
    </subcellularLocation>
</comment>
<sequence>PAAVSRACLELTLEVLSFEFGPNAAWSTNLAGSSASTLLKPPKSFAPFLVRPDFLGAVFQVYDRLRRCPPASTGDLPHLLRQLLLQLSSVSGSIFPSPEVKVQYAQFLVDGVLQILATPIENEGREGEILDVAVIVTRLVSNFHLGVLSRVPNLPAFLQQIANLACAVYTSLGASLEAAGGDFEAVLDEWKSEAFDTLLECMVDLLEQMVMASGIGRLSLAESAAFLEQQLCGSTAPALKALWEGGAPADEGHAVALLEEARLIVLCTGHLLCDEAGGETPVIPDAVMSAAKEQPALLGSIQNIANGLIGLAELQASRIPSGQGYLSPLLAHQFLWFFTTFSTVYVLPDLSLYDSALLNTSGFSSSLFGTSAAAASFIEFSVTLTSHYSCLWQQEKQVLDSATSLLLSLAKSKKLRRMLPQSAAWGRLGWVVGGGMSLSNKPGGAQPPDAMVAGFQRIGYTERASILSVLVCGCGGLSDPTSQSLLNGLLSVLEQLLTNLQPTDEDGAELLVELMGGVGRAPFVDAGGEGSESERGESLVVTRFMTAALPKLAVLMDAFGNSSMRIVCGLVKLFRDYAEMWIAFLNDAECRVLYESCNVLLRSYCTMQTTGKRGTVVLKEGEDEEQGYIDVLNCIELLTHLGTKDFMSACDNSLTSSTPSLDVTDVIFYGISQITPLMSNLLQYPKMCTQFFELVGYVVETYPEKLQHLPADFVEGLVDSLLWGITHLDATVGKNCLRGIESMGKEHLKNKTLGGIMAAKPDLFKKCIQRVLKDVVFENSVVFDRIENCGSCLMVLIAVDLDFFSSYVRESVGGLGAKGGGEDAATVQQQQQQVLAGFEGLVVVDVINNGIFGKGVVGRNARNTFKQSFDQFCKGLNAFITCL</sequence>
<dbReference type="InterPro" id="IPR044189">
    <property type="entry name" value="XPO4/7-like"/>
</dbReference>
<gene>
    <name evidence="9" type="ORF">TeGR_g2554</name>
</gene>
<evidence type="ECO:0000256" key="2">
    <source>
        <dbReference type="ARBA" id="ARBA00004496"/>
    </source>
</evidence>
<comment type="caution">
    <text evidence="9">The sequence shown here is derived from an EMBL/GenBank/DDBJ whole genome shotgun (WGS) entry which is preliminary data.</text>
</comment>
<name>A0ABQ6MK97_9STRA</name>
<dbReference type="SUPFAM" id="SSF48371">
    <property type="entry name" value="ARM repeat"/>
    <property type="match status" value="1"/>
</dbReference>
<evidence type="ECO:0000256" key="3">
    <source>
        <dbReference type="ARBA" id="ARBA00009466"/>
    </source>
</evidence>
<dbReference type="PANTHER" id="PTHR12596:SF1">
    <property type="entry name" value="EXPORTIN-4"/>
    <property type="match status" value="1"/>
</dbReference>
<evidence type="ECO:0000256" key="5">
    <source>
        <dbReference type="ARBA" id="ARBA00022490"/>
    </source>
</evidence>
<dbReference type="InterPro" id="IPR011989">
    <property type="entry name" value="ARM-like"/>
</dbReference>
<dbReference type="Proteomes" id="UP001165060">
    <property type="component" value="Unassembled WGS sequence"/>
</dbReference>
<dbReference type="PANTHER" id="PTHR12596">
    <property type="entry name" value="EXPORTIN 4,7-RELATED"/>
    <property type="match status" value="1"/>
</dbReference>
<accession>A0ABQ6MK97</accession>
<organism evidence="9 10">
    <name type="scientific">Tetraparma gracilis</name>
    <dbReference type="NCBI Taxonomy" id="2962635"/>
    <lineage>
        <taxon>Eukaryota</taxon>
        <taxon>Sar</taxon>
        <taxon>Stramenopiles</taxon>
        <taxon>Ochrophyta</taxon>
        <taxon>Bolidophyceae</taxon>
        <taxon>Parmales</taxon>
        <taxon>Triparmaceae</taxon>
        <taxon>Tetraparma</taxon>
    </lineage>
</organism>
<comment type="similarity">
    <text evidence="3">Belongs to the exportin family.</text>
</comment>
<keyword evidence="4" id="KW-0813">Transport</keyword>
<dbReference type="InterPro" id="IPR016024">
    <property type="entry name" value="ARM-type_fold"/>
</dbReference>
<feature type="non-terminal residue" evidence="9">
    <location>
        <position position="1"/>
    </location>
</feature>
<keyword evidence="6" id="KW-0653">Protein transport</keyword>
<dbReference type="Gene3D" id="1.25.10.10">
    <property type="entry name" value="Leucine-rich Repeat Variant"/>
    <property type="match status" value="1"/>
</dbReference>
<evidence type="ECO:0000256" key="6">
    <source>
        <dbReference type="ARBA" id="ARBA00022927"/>
    </source>
</evidence>
<proteinExistence type="inferred from homology"/>
<evidence type="ECO:0000256" key="1">
    <source>
        <dbReference type="ARBA" id="ARBA00004123"/>
    </source>
</evidence>